<dbReference type="InterPro" id="IPR036583">
    <property type="entry name" value="23S_rRNA_IVS_sf"/>
</dbReference>
<dbReference type="SUPFAM" id="SSF158446">
    <property type="entry name" value="IVS-encoded protein-like"/>
    <property type="match status" value="1"/>
</dbReference>
<evidence type="ECO:0000313" key="1">
    <source>
        <dbReference type="EMBL" id="RUS94860.1"/>
    </source>
</evidence>
<dbReference type="AlphaFoldDB" id="A0A433ULZ8"/>
<dbReference type="PANTHER" id="PTHR38471">
    <property type="entry name" value="FOUR HELIX BUNDLE PROTEIN"/>
    <property type="match status" value="1"/>
</dbReference>
<dbReference type="Gene3D" id="1.20.1440.60">
    <property type="entry name" value="23S rRNA-intervening sequence"/>
    <property type="match status" value="1"/>
</dbReference>
<keyword evidence="2" id="KW-1185">Reference proteome</keyword>
<dbReference type="InterPro" id="IPR012657">
    <property type="entry name" value="23S_rRNA-intervening_sequence"/>
</dbReference>
<proteinExistence type="predicted"/>
<organism evidence="1 2">
    <name type="scientific">Trichormus variabilis SAG 1403-4b</name>
    <dbReference type="NCBI Taxonomy" id="447716"/>
    <lineage>
        <taxon>Bacteria</taxon>
        <taxon>Bacillati</taxon>
        <taxon>Cyanobacteriota</taxon>
        <taxon>Cyanophyceae</taxon>
        <taxon>Nostocales</taxon>
        <taxon>Nostocaceae</taxon>
        <taxon>Trichormus</taxon>
    </lineage>
</organism>
<dbReference type="PANTHER" id="PTHR38471:SF2">
    <property type="entry name" value="FOUR HELIX BUNDLE PROTEIN"/>
    <property type="match status" value="1"/>
</dbReference>
<accession>A0A433ULZ8</accession>
<dbReference type="Proteomes" id="UP000276103">
    <property type="component" value="Unassembled WGS sequence"/>
</dbReference>
<dbReference type="NCBIfam" id="TIGR02436">
    <property type="entry name" value="four helix bundle protein"/>
    <property type="match status" value="1"/>
</dbReference>
<gene>
    <name evidence="1" type="ORF">DSM107003_35370</name>
</gene>
<evidence type="ECO:0000313" key="2">
    <source>
        <dbReference type="Proteomes" id="UP000276103"/>
    </source>
</evidence>
<sequence>MTVKREEGRREEGLFMKIESHRDLTVWQKSMDMVVQVYQLSTSFPNTEIYRLTSQITRAAASVPANIAEGHARGTTKNDFAHFLSIAKGSLMETETFLMLAVRLNYLNPEQANPTLSLITEISKMITSLRYRILNTP</sequence>
<name>A0A433ULZ8_ANAVA</name>
<protein>
    <submittedName>
        <fullName evidence="1">Four helix bundle protein</fullName>
    </submittedName>
</protein>
<dbReference type="EMBL" id="RSCM01000012">
    <property type="protein sequence ID" value="RUS94860.1"/>
    <property type="molecule type" value="Genomic_DNA"/>
</dbReference>
<reference evidence="1 2" key="1">
    <citation type="journal article" date="2019" name="Genome Biol. Evol.">
        <title>Day and night: Metabolic profiles and evolutionary relationships of six axenic non-marine cyanobacteria.</title>
        <authorList>
            <person name="Will S.E."/>
            <person name="Henke P."/>
            <person name="Boedeker C."/>
            <person name="Huang S."/>
            <person name="Brinkmann H."/>
            <person name="Rohde M."/>
            <person name="Jarek M."/>
            <person name="Friedl T."/>
            <person name="Seufert S."/>
            <person name="Schumacher M."/>
            <person name="Overmann J."/>
            <person name="Neumann-Schaal M."/>
            <person name="Petersen J."/>
        </authorList>
    </citation>
    <scope>NUCLEOTIDE SEQUENCE [LARGE SCALE GENOMIC DNA]</scope>
    <source>
        <strain evidence="1 2">SAG 1403-4b</strain>
    </source>
</reference>
<comment type="caution">
    <text evidence="1">The sequence shown here is derived from an EMBL/GenBank/DDBJ whole genome shotgun (WGS) entry which is preliminary data.</text>
</comment>
<dbReference type="Pfam" id="PF05635">
    <property type="entry name" value="23S_rRNA_IVP"/>
    <property type="match status" value="1"/>
</dbReference>
<dbReference type="CDD" id="cd16377">
    <property type="entry name" value="23S_rRNA_IVP_like"/>
    <property type="match status" value="1"/>
</dbReference>